<keyword evidence="3" id="KW-1185">Reference proteome</keyword>
<evidence type="ECO:0000313" key="3">
    <source>
        <dbReference type="Proteomes" id="UP000199574"/>
    </source>
</evidence>
<dbReference type="RefSeq" id="WP_091607077.1">
    <property type="nucleotide sequence ID" value="NZ_LT629754.1"/>
</dbReference>
<name>A0ABY0UTH8_9FLAO</name>
<reference evidence="2 3" key="1">
    <citation type="submission" date="2016-10" db="EMBL/GenBank/DDBJ databases">
        <authorList>
            <person name="Varghese N."/>
            <person name="Submissions S."/>
        </authorList>
    </citation>
    <scope>NUCLEOTIDE SEQUENCE [LARGE SCALE GENOMIC DNA]</scope>
    <source>
        <strain evidence="2 3">MAR_2009_60</strain>
    </source>
</reference>
<dbReference type="InterPro" id="IPR013783">
    <property type="entry name" value="Ig-like_fold"/>
</dbReference>
<evidence type="ECO:0000313" key="2">
    <source>
        <dbReference type="EMBL" id="SDT16384.1"/>
    </source>
</evidence>
<dbReference type="InterPro" id="IPR024361">
    <property type="entry name" value="BACON"/>
</dbReference>
<gene>
    <name evidence="2" type="ORF">SAMN05192545_2915</name>
</gene>
<dbReference type="Proteomes" id="UP000199574">
    <property type="component" value="Chromosome I"/>
</dbReference>
<dbReference type="EMBL" id="LT629754">
    <property type="protein sequence ID" value="SDT16384.1"/>
    <property type="molecule type" value="Genomic_DNA"/>
</dbReference>
<dbReference type="Gene3D" id="2.60.40.10">
    <property type="entry name" value="Immunoglobulins"/>
    <property type="match status" value="2"/>
</dbReference>
<dbReference type="GeneID" id="90593161"/>
<sequence>MAFNPESPLNITYKQYSGDNAKTSVTADIQAYTIRVYATGASSWLNLINVGFRGTTANISLAVRESNANALAAGTYTSTITVRAELQEPDMLQPSTYTVGTYQVRLTVVNTVVLDVSPTTLNFQYDPSLAAPVEKLVRITSENNWDIVKSDSWITTTVNSGSNSASIYVGVDAAALATGIYQGTISVNDGTATKTVAVNLTVQAPATSTDYLYVNPQNLEFLSETNTVNNTVKSLDIDSSASFAVTSSQSWLQVDANSGVAGLTSIGVSVDSAALSAGSYFGELVFTAAGIVTSVYVSLRVVAFDVAGIVNNALYFAEDRNQLNVGSVTDNSFLVLDVLLSSVAETKVINKTQPYYRGIATAIIGVETPRFLKQFTPSNNLNSRITNHLQPLNIGINAYEKNFFTGVSAAVANYENLYFLKGRTPTVTDRACYIPQNITCTAQALIAISVISEDAPQQAFISGDISATIQGGEQDGKYLYTAWFNLAEYVLADKAEIVLNYNGKTVNVQIDNNYIERNTLAFENEWGEFEFFETKGFFTRTADVDRTETERTVGGLTKTIVLEADEDESFTLNTGYINTNAEVKWLSKILYAKQVFLWLDDDWLPVTMTTASLQVYQTRNYINSYNLQFKKAVK</sequence>
<organism evidence="2 3">
    <name type="scientific">Maribacter dokdonensis</name>
    <dbReference type="NCBI Taxonomy" id="320912"/>
    <lineage>
        <taxon>Bacteria</taxon>
        <taxon>Pseudomonadati</taxon>
        <taxon>Bacteroidota</taxon>
        <taxon>Flavobacteriia</taxon>
        <taxon>Flavobacteriales</taxon>
        <taxon>Flavobacteriaceae</taxon>
        <taxon>Maribacter</taxon>
    </lineage>
</organism>
<proteinExistence type="predicted"/>
<feature type="domain" description="BACON" evidence="1">
    <location>
        <begin position="213"/>
        <end position="293"/>
    </location>
</feature>
<feature type="domain" description="BACON" evidence="1">
    <location>
        <begin position="114"/>
        <end position="199"/>
    </location>
</feature>
<protein>
    <recommendedName>
        <fullName evidence="1">BACON domain-containing protein</fullName>
    </recommendedName>
</protein>
<evidence type="ECO:0000259" key="1">
    <source>
        <dbReference type="Pfam" id="PF19190"/>
    </source>
</evidence>
<accession>A0ABY0UTH8</accession>
<dbReference type="Pfam" id="PF19190">
    <property type="entry name" value="BACON_2"/>
    <property type="match status" value="2"/>
</dbReference>